<feature type="compositionally biased region" description="Low complexity" evidence="1">
    <location>
        <begin position="607"/>
        <end position="632"/>
    </location>
</feature>
<feature type="region of interest" description="Disordered" evidence="1">
    <location>
        <begin position="502"/>
        <end position="537"/>
    </location>
</feature>
<feature type="region of interest" description="Disordered" evidence="1">
    <location>
        <begin position="760"/>
        <end position="823"/>
    </location>
</feature>
<protein>
    <submittedName>
        <fullName evidence="2">Uncharacterized protein</fullName>
    </submittedName>
</protein>
<evidence type="ECO:0000256" key="1">
    <source>
        <dbReference type="SAM" id="MobiDB-lite"/>
    </source>
</evidence>
<comment type="caution">
    <text evidence="2">The sequence shown here is derived from an EMBL/GenBank/DDBJ whole genome shotgun (WGS) entry which is preliminary data.</text>
</comment>
<feature type="region of interest" description="Disordered" evidence="1">
    <location>
        <begin position="298"/>
        <end position="322"/>
    </location>
</feature>
<dbReference type="AlphaFoldDB" id="A0A2N5SE32"/>
<feature type="compositionally biased region" description="Polar residues" evidence="1">
    <location>
        <begin position="558"/>
        <end position="606"/>
    </location>
</feature>
<feature type="region of interest" description="Disordered" evidence="1">
    <location>
        <begin position="362"/>
        <end position="419"/>
    </location>
</feature>
<feature type="compositionally biased region" description="Low complexity" evidence="1">
    <location>
        <begin position="793"/>
        <end position="805"/>
    </location>
</feature>
<feature type="compositionally biased region" description="Basic and acidic residues" evidence="1">
    <location>
        <begin position="95"/>
        <end position="106"/>
    </location>
</feature>
<evidence type="ECO:0000313" key="3">
    <source>
        <dbReference type="Proteomes" id="UP000235388"/>
    </source>
</evidence>
<organism evidence="2 3">
    <name type="scientific">Puccinia coronata f. sp. avenae</name>
    <dbReference type="NCBI Taxonomy" id="200324"/>
    <lineage>
        <taxon>Eukaryota</taxon>
        <taxon>Fungi</taxon>
        <taxon>Dikarya</taxon>
        <taxon>Basidiomycota</taxon>
        <taxon>Pucciniomycotina</taxon>
        <taxon>Pucciniomycetes</taxon>
        <taxon>Pucciniales</taxon>
        <taxon>Pucciniaceae</taxon>
        <taxon>Puccinia</taxon>
    </lineage>
</organism>
<feature type="compositionally biased region" description="Polar residues" evidence="1">
    <location>
        <begin position="1"/>
        <end position="13"/>
    </location>
</feature>
<evidence type="ECO:0000313" key="2">
    <source>
        <dbReference type="EMBL" id="PLW11517.1"/>
    </source>
</evidence>
<sequence length="823" mass="89212">MQTTAQQHPQQAGPTLPPLRPHPTSQQQHHHHHHHHHHAHGHNSPYQSASPQPNSHYHHQHPVSQSPPVSQQYNQQASQESNPNWHNHNLKRTASRAELDRAKESSFTHSQPPPPLPSTRDSNGHSTSHQDESTFVKPECITPHLPPQPLPTTHSNHTSPQQPLSHPSSANHSPDQSQPNHHHPQEQPHNLRLTTTAHMKKRRMSIADQRSLLKPNQNHVRNGNSNLDNRHPTDGKSIPQSLAEPISPLVIGYNQPQHPAAIQQVAHTMKPPSHPAQDSRASPSCVPVSHAATRASLSKPIPSANNHGHMNGHGTSHNGLMKLLSHPSLSTSAFTNQPLQQSAYEPPPPVVNLPSIDPQAARRPLSNRHHQPPQPLDSSVSSNHPNLSDPIPSPDMLDVSSPTQSSQAGPGSSMADRRGQAVRDKIKNMAFAPQTFRPQLLVQPSIKSAPIRNGFLQATAPNGEVVKTPLIARTNLASGGGNGSSNTSQAPEIHPACFTKFNPSNPSNLNQNPRLNHSIGPVPSTAYPKLSSSDGSYRQGVERRMTMHGGNLMQVPTLSHLMSGSSNGLSHSQLSPVSGRSFGKSANSTSHPTQSIPLTAPTNSIPSPYHNNNHHYQPQSQPQQLQHQLHLQDGPRNCGPGGPGTPSQPTFQDQPPPPGSARLRGSMGGPAQAPIPSKQLFLQLFESFYDSLSDSKTLQNNLEEQIRRSAQLLHSLQQSASVFESILDDRLGAVQTQSTRELQILENRIELLEARLASSSHHDEELHHHSLEMSEAAEKCPVVPTGSPKLPASNDSSAKSTSQTSTGGGPRSGTGVEEGHRIG</sequence>
<dbReference type="OrthoDB" id="2138242at2759"/>
<feature type="compositionally biased region" description="Polar residues" evidence="1">
    <location>
        <begin position="62"/>
        <end position="87"/>
    </location>
</feature>
<feature type="compositionally biased region" description="Polar residues" evidence="1">
    <location>
        <begin position="303"/>
        <end position="318"/>
    </location>
</feature>
<feature type="compositionally biased region" description="Polar residues" evidence="1">
    <location>
        <begin position="44"/>
        <end position="55"/>
    </location>
</feature>
<feature type="compositionally biased region" description="Basic residues" evidence="1">
    <location>
        <begin position="28"/>
        <end position="41"/>
    </location>
</feature>
<feature type="compositionally biased region" description="Low complexity" evidence="1">
    <location>
        <begin position="502"/>
        <end position="516"/>
    </location>
</feature>
<feature type="region of interest" description="Disordered" evidence="1">
    <location>
        <begin position="558"/>
        <end position="674"/>
    </location>
</feature>
<proteinExistence type="predicted"/>
<gene>
    <name evidence="2" type="ORF">PCANC_21334</name>
</gene>
<feature type="compositionally biased region" description="Basic and acidic residues" evidence="1">
    <location>
        <begin position="760"/>
        <end position="778"/>
    </location>
</feature>
<feature type="compositionally biased region" description="Polar residues" evidence="1">
    <location>
        <begin position="376"/>
        <end position="386"/>
    </location>
</feature>
<feature type="compositionally biased region" description="Polar residues" evidence="1">
    <location>
        <begin position="155"/>
        <end position="175"/>
    </location>
</feature>
<feature type="compositionally biased region" description="Polar residues" evidence="1">
    <location>
        <begin position="400"/>
        <end position="410"/>
    </location>
</feature>
<dbReference type="EMBL" id="PGCJ01001016">
    <property type="protein sequence ID" value="PLW11517.1"/>
    <property type="molecule type" value="Genomic_DNA"/>
</dbReference>
<reference evidence="2 3" key="1">
    <citation type="submission" date="2017-11" db="EMBL/GenBank/DDBJ databases">
        <title>De novo assembly and phasing of dikaryotic genomes from two isolates of Puccinia coronata f. sp. avenae, the causal agent of oat crown rust.</title>
        <authorList>
            <person name="Miller M.E."/>
            <person name="Zhang Y."/>
            <person name="Omidvar V."/>
            <person name="Sperschneider J."/>
            <person name="Schwessinger B."/>
            <person name="Raley C."/>
            <person name="Palmer J.M."/>
            <person name="Garnica D."/>
            <person name="Upadhyaya N."/>
            <person name="Rathjen J."/>
            <person name="Taylor J.M."/>
            <person name="Park R.F."/>
            <person name="Dodds P.N."/>
            <person name="Hirsch C.D."/>
            <person name="Kianian S.F."/>
            <person name="Figueroa M."/>
        </authorList>
    </citation>
    <scope>NUCLEOTIDE SEQUENCE [LARGE SCALE GENOMIC DNA]</scope>
    <source>
        <strain evidence="2">12NC29</strain>
    </source>
</reference>
<feature type="region of interest" description="Disordered" evidence="1">
    <location>
        <begin position="208"/>
        <end position="236"/>
    </location>
</feature>
<name>A0A2N5SE32_9BASI</name>
<keyword evidence="3" id="KW-1185">Reference proteome</keyword>
<feature type="compositionally biased region" description="Polar residues" evidence="1">
    <location>
        <begin position="214"/>
        <end position="227"/>
    </location>
</feature>
<feature type="region of interest" description="Disordered" evidence="1">
    <location>
        <begin position="1"/>
        <end position="192"/>
    </location>
</feature>
<dbReference type="Proteomes" id="UP000235388">
    <property type="component" value="Unassembled WGS sequence"/>
</dbReference>
<accession>A0A2N5SE32</accession>